<accession>A0A644YDG0</accession>
<name>A0A644YDG0_9ZZZZ</name>
<gene>
    <name evidence="1" type="ORF">SDC9_71046</name>
</gene>
<comment type="caution">
    <text evidence="1">The sequence shown here is derived from an EMBL/GenBank/DDBJ whole genome shotgun (WGS) entry which is preliminary data.</text>
</comment>
<dbReference type="AlphaFoldDB" id="A0A644YDG0"/>
<proteinExistence type="predicted"/>
<dbReference type="EMBL" id="VSSQ01004291">
    <property type="protein sequence ID" value="MPM24563.1"/>
    <property type="molecule type" value="Genomic_DNA"/>
</dbReference>
<organism evidence="1">
    <name type="scientific">bioreactor metagenome</name>
    <dbReference type="NCBI Taxonomy" id="1076179"/>
    <lineage>
        <taxon>unclassified sequences</taxon>
        <taxon>metagenomes</taxon>
        <taxon>ecological metagenomes</taxon>
    </lineage>
</organism>
<reference evidence="1" key="1">
    <citation type="submission" date="2019-08" db="EMBL/GenBank/DDBJ databases">
        <authorList>
            <person name="Kucharzyk K."/>
            <person name="Murdoch R.W."/>
            <person name="Higgins S."/>
            <person name="Loffler F."/>
        </authorList>
    </citation>
    <scope>NUCLEOTIDE SEQUENCE</scope>
</reference>
<protein>
    <submittedName>
        <fullName evidence="1">Uncharacterized protein</fullName>
    </submittedName>
</protein>
<evidence type="ECO:0000313" key="1">
    <source>
        <dbReference type="EMBL" id="MPM24563.1"/>
    </source>
</evidence>
<sequence length="222" mass="23979">MAAFEVRHLRRVSCLDEGIEAGLDQGGYATAEHSLLTEEVGLGLFLERGLENACATGAKTLCIGERDILGVTAGILVDGDQRRNTLAFLELGTNRVARALGSDHDDVHITCGLDLTEMDVETMCERKILSSGEIGLNTVVVDLGLLLIGQEHHDDLGHCTGFLDGCDLQTCFFCDRPALGALVQADHHINPTLMQVQRMCMSLAAIADDGYLLSVKLREICL</sequence>